<keyword evidence="5" id="KW-1185">Reference proteome</keyword>
<keyword evidence="4" id="KW-0282">Flagellum</keyword>
<dbReference type="Proteomes" id="UP000184268">
    <property type="component" value="Unassembled WGS sequence"/>
</dbReference>
<dbReference type="GO" id="GO:0044780">
    <property type="term" value="P:bacterial-type flagellum assembly"/>
    <property type="evidence" value="ECO:0007669"/>
    <property type="project" value="InterPro"/>
</dbReference>
<evidence type="ECO:0000256" key="2">
    <source>
        <dbReference type="ARBA" id="ARBA00007703"/>
    </source>
</evidence>
<comment type="similarity">
    <text evidence="2">Belongs to the FlgN family.</text>
</comment>
<dbReference type="InterPro" id="IPR036679">
    <property type="entry name" value="FlgN-like_sf"/>
</dbReference>
<dbReference type="Pfam" id="PF05130">
    <property type="entry name" value="FlgN"/>
    <property type="match status" value="1"/>
</dbReference>
<evidence type="ECO:0000313" key="5">
    <source>
        <dbReference type="Proteomes" id="UP000184268"/>
    </source>
</evidence>
<name>A0A1M5YCM1_9GAMM</name>
<dbReference type="Gene3D" id="1.20.58.300">
    <property type="entry name" value="FlgN-like"/>
    <property type="match status" value="1"/>
</dbReference>
<comment type="function">
    <text evidence="1">Required for the efficient initiation of filament assembly.</text>
</comment>
<organism evidence="4 5">
    <name type="scientific">Ferrimonas marina</name>
    <dbReference type="NCBI Taxonomy" id="299255"/>
    <lineage>
        <taxon>Bacteria</taxon>
        <taxon>Pseudomonadati</taxon>
        <taxon>Pseudomonadota</taxon>
        <taxon>Gammaproteobacteria</taxon>
        <taxon>Alteromonadales</taxon>
        <taxon>Ferrimonadaceae</taxon>
        <taxon>Ferrimonas</taxon>
    </lineage>
</organism>
<protein>
    <submittedName>
        <fullName evidence="4">Flagella synthesis protein FlgN</fullName>
    </submittedName>
</protein>
<evidence type="ECO:0000313" key="4">
    <source>
        <dbReference type="EMBL" id="SHI09273.1"/>
    </source>
</evidence>
<accession>A0A1M5YCM1</accession>
<reference evidence="4 5" key="1">
    <citation type="submission" date="2016-11" db="EMBL/GenBank/DDBJ databases">
        <authorList>
            <person name="Jaros S."/>
            <person name="Januszkiewicz K."/>
            <person name="Wedrychowicz H."/>
        </authorList>
    </citation>
    <scope>NUCLEOTIDE SEQUENCE [LARGE SCALE GENOMIC DNA]</scope>
    <source>
        <strain evidence="4 5">DSM 16917</strain>
    </source>
</reference>
<dbReference type="AlphaFoldDB" id="A0A1M5YCM1"/>
<dbReference type="EMBL" id="FQXG01000007">
    <property type="protein sequence ID" value="SHI09273.1"/>
    <property type="molecule type" value="Genomic_DNA"/>
</dbReference>
<dbReference type="InterPro" id="IPR007809">
    <property type="entry name" value="FlgN-like"/>
</dbReference>
<dbReference type="OrthoDB" id="6402303at2"/>
<dbReference type="SUPFAM" id="SSF140566">
    <property type="entry name" value="FlgN-like"/>
    <property type="match status" value="1"/>
</dbReference>
<dbReference type="RefSeq" id="WP_067663725.1">
    <property type="nucleotide sequence ID" value="NZ_FQXG01000007.1"/>
</dbReference>
<evidence type="ECO:0000256" key="1">
    <source>
        <dbReference type="ARBA" id="ARBA00002397"/>
    </source>
</evidence>
<sequence>MTDSGLADLLSQQLIRLDQLLALLEQETDALVQRDVDLIEQLLKRKLTMLDEVKAADDTLGRHPQRALLKTDPTLAEQVEQGKDKLVQCQQRNAHNQEQAELVAASLTRLQQVLQSAHKSHAMTYTGEGGTHVGQRLGRTIKA</sequence>
<gene>
    <name evidence="4" type="ORF">SAMN02745129_4034</name>
</gene>
<keyword evidence="4" id="KW-0969">Cilium</keyword>
<keyword evidence="3" id="KW-1005">Bacterial flagellum biogenesis</keyword>
<keyword evidence="4" id="KW-0966">Cell projection</keyword>
<dbReference type="STRING" id="299255.SAMN02745129_4034"/>
<proteinExistence type="inferred from homology"/>
<evidence type="ECO:0000256" key="3">
    <source>
        <dbReference type="ARBA" id="ARBA00022795"/>
    </source>
</evidence>